<dbReference type="CDD" id="cd23081">
    <property type="entry name" value="cpPDZ_EcRseP-like"/>
    <property type="match status" value="1"/>
</dbReference>
<dbReference type="InterPro" id="IPR004387">
    <property type="entry name" value="Pept_M50_Zn"/>
</dbReference>
<keyword evidence="5" id="KW-0378">Hydrolase</keyword>
<sequence>MLNTILPFIALILVVVFIHEYGHYYFAKKYGVGVTDFSIGFGKEIFGWNDKSGTRWKICWIPLGGYVKFFGDRNVFSQADQEKIINKYSKEEQKKLFVLKPLYQRALIVAAGPLANFLLAIVIFFSIYTFIGKDFTPAVINEVQKDSPAMAAGLKNNDIIVSIDGNKVKSIMDVSKFITLSTDEFIDFTVSRSNQELIFKVKPNMVTSEDNLGNKVNKRMVGIMLGAYNNQINHVKLGPTKALYYSINEVYFVSISSLKYLGSMLKGSGDSSQLGGPIRIAKITGQVAELGIIPFLSVMAYISISLGLINLFPIPLLDGGHLMFYGFEKILGKPLSQKTQEGFFRIGMFLLLSLMFFTTFNDLKDLGLF</sequence>
<feature type="transmembrane region" description="Helical" evidence="10">
    <location>
        <begin position="106"/>
        <end position="131"/>
    </location>
</feature>
<protein>
    <recommendedName>
        <fullName evidence="11">PDZ domain-containing protein</fullName>
    </recommendedName>
</protein>
<gene>
    <name evidence="12" type="ORF">METZ01_LOCUS133684</name>
</gene>
<evidence type="ECO:0000256" key="1">
    <source>
        <dbReference type="ARBA" id="ARBA00001947"/>
    </source>
</evidence>
<comment type="subcellular location">
    <subcellularLocation>
        <location evidence="2">Membrane</location>
        <topology evidence="2">Multi-pass membrane protein</topology>
    </subcellularLocation>
</comment>
<evidence type="ECO:0000256" key="7">
    <source>
        <dbReference type="ARBA" id="ARBA00022989"/>
    </source>
</evidence>
<evidence type="ECO:0000256" key="4">
    <source>
        <dbReference type="ARBA" id="ARBA00022692"/>
    </source>
</evidence>
<dbReference type="NCBIfam" id="TIGR00054">
    <property type="entry name" value="RIP metalloprotease RseP"/>
    <property type="match status" value="1"/>
</dbReference>
<dbReference type="GO" id="GO:0006508">
    <property type="term" value="P:proteolysis"/>
    <property type="evidence" value="ECO:0007669"/>
    <property type="project" value="UniProtKB-KW"/>
</dbReference>
<evidence type="ECO:0000259" key="11">
    <source>
        <dbReference type="SMART" id="SM00228"/>
    </source>
</evidence>
<dbReference type="InterPro" id="IPR036034">
    <property type="entry name" value="PDZ_sf"/>
</dbReference>
<dbReference type="SMART" id="SM00228">
    <property type="entry name" value="PDZ"/>
    <property type="match status" value="1"/>
</dbReference>
<dbReference type="SUPFAM" id="SSF50156">
    <property type="entry name" value="PDZ domain-like"/>
    <property type="match status" value="1"/>
</dbReference>
<dbReference type="GO" id="GO:0004222">
    <property type="term" value="F:metalloendopeptidase activity"/>
    <property type="evidence" value="ECO:0007669"/>
    <property type="project" value="InterPro"/>
</dbReference>
<name>A0A381YV55_9ZZZZ</name>
<keyword evidence="3" id="KW-0645">Protease</keyword>
<dbReference type="EMBL" id="UINC01019124">
    <property type="protein sequence ID" value="SVA80830.1"/>
    <property type="molecule type" value="Genomic_DNA"/>
</dbReference>
<accession>A0A381YV55</accession>
<feature type="transmembrane region" description="Helical" evidence="10">
    <location>
        <begin position="292"/>
        <end position="314"/>
    </location>
</feature>
<feature type="domain" description="PDZ" evidence="11">
    <location>
        <begin position="115"/>
        <end position="194"/>
    </location>
</feature>
<dbReference type="InterPro" id="IPR041489">
    <property type="entry name" value="PDZ_6"/>
</dbReference>
<evidence type="ECO:0000313" key="12">
    <source>
        <dbReference type="EMBL" id="SVA80830.1"/>
    </source>
</evidence>
<evidence type="ECO:0000256" key="8">
    <source>
        <dbReference type="ARBA" id="ARBA00023049"/>
    </source>
</evidence>
<dbReference type="Pfam" id="PF02163">
    <property type="entry name" value="Peptidase_M50"/>
    <property type="match status" value="1"/>
</dbReference>
<dbReference type="InterPro" id="IPR008915">
    <property type="entry name" value="Peptidase_M50"/>
</dbReference>
<dbReference type="Pfam" id="PF17820">
    <property type="entry name" value="PDZ_6"/>
    <property type="match status" value="1"/>
</dbReference>
<keyword evidence="7 10" id="KW-1133">Transmembrane helix</keyword>
<proteinExistence type="predicted"/>
<feature type="transmembrane region" description="Helical" evidence="10">
    <location>
        <begin position="6"/>
        <end position="26"/>
    </location>
</feature>
<keyword evidence="8" id="KW-0482">Metalloprotease</keyword>
<organism evidence="12">
    <name type="scientific">marine metagenome</name>
    <dbReference type="NCBI Taxonomy" id="408172"/>
    <lineage>
        <taxon>unclassified sequences</taxon>
        <taxon>metagenomes</taxon>
        <taxon>ecological metagenomes</taxon>
    </lineage>
</organism>
<feature type="transmembrane region" description="Helical" evidence="10">
    <location>
        <begin position="342"/>
        <end position="360"/>
    </location>
</feature>
<keyword evidence="6" id="KW-0862">Zinc</keyword>
<evidence type="ECO:0000256" key="3">
    <source>
        <dbReference type="ARBA" id="ARBA00022670"/>
    </source>
</evidence>
<dbReference type="AlphaFoldDB" id="A0A381YV55"/>
<evidence type="ECO:0000256" key="10">
    <source>
        <dbReference type="SAM" id="Phobius"/>
    </source>
</evidence>
<dbReference type="GO" id="GO:0016020">
    <property type="term" value="C:membrane"/>
    <property type="evidence" value="ECO:0007669"/>
    <property type="project" value="UniProtKB-SubCell"/>
</dbReference>
<reference evidence="12" key="1">
    <citation type="submission" date="2018-05" db="EMBL/GenBank/DDBJ databases">
        <authorList>
            <person name="Lanie J.A."/>
            <person name="Ng W.-L."/>
            <person name="Kazmierczak K.M."/>
            <person name="Andrzejewski T.M."/>
            <person name="Davidsen T.M."/>
            <person name="Wayne K.J."/>
            <person name="Tettelin H."/>
            <person name="Glass J.I."/>
            <person name="Rusch D."/>
            <person name="Podicherti R."/>
            <person name="Tsui H.-C.T."/>
            <person name="Winkler M.E."/>
        </authorList>
    </citation>
    <scope>NUCLEOTIDE SEQUENCE</scope>
</reference>
<comment type="cofactor">
    <cofactor evidence="1">
        <name>Zn(2+)</name>
        <dbReference type="ChEBI" id="CHEBI:29105"/>
    </cofactor>
</comment>
<keyword evidence="9 10" id="KW-0472">Membrane</keyword>
<dbReference type="PANTHER" id="PTHR42837:SF2">
    <property type="entry name" value="MEMBRANE METALLOPROTEASE ARASP2, CHLOROPLASTIC-RELATED"/>
    <property type="match status" value="1"/>
</dbReference>
<evidence type="ECO:0000256" key="6">
    <source>
        <dbReference type="ARBA" id="ARBA00022833"/>
    </source>
</evidence>
<dbReference type="PANTHER" id="PTHR42837">
    <property type="entry name" value="REGULATOR OF SIGMA-E PROTEASE RSEP"/>
    <property type="match status" value="1"/>
</dbReference>
<evidence type="ECO:0000256" key="9">
    <source>
        <dbReference type="ARBA" id="ARBA00023136"/>
    </source>
</evidence>
<dbReference type="Gene3D" id="2.30.42.10">
    <property type="match status" value="1"/>
</dbReference>
<keyword evidence="4 10" id="KW-0812">Transmembrane</keyword>
<dbReference type="CDD" id="cd06163">
    <property type="entry name" value="S2P-M50_PDZ_RseP-like"/>
    <property type="match status" value="1"/>
</dbReference>
<evidence type="ECO:0000256" key="2">
    <source>
        <dbReference type="ARBA" id="ARBA00004141"/>
    </source>
</evidence>
<dbReference type="InterPro" id="IPR001478">
    <property type="entry name" value="PDZ"/>
</dbReference>
<evidence type="ECO:0000256" key="5">
    <source>
        <dbReference type="ARBA" id="ARBA00022801"/>
    </source>
</evidence>